<feature type="region of interest" description="Disordered" evidence="1">
    <location>
        <begin position="1"/>
        <end position="26"/>
    </location>
</feature>
<sequence length="94" mass="10750">LQKLKEGGEAMESQRDTAQAPEKADKEKWVKVQIYTPTQTCTGYVYCSHRRRLLDVLNGIPFRVPSDRDEFLPVSEAEIRSPDGKEETVQICTH</sequence>
<evidence type="ECO:0000256" key="1">
    <source>
        <dbReference type="SAM" id="MobiDB-lite"/>
    </source>
</evidence>
<dbReference type="AlphaFoldDB" id="X1T4B8"/>
<dbReference type="EMBL" id="BARW01009977">
    <property type="protein sequence ID" value="GAI86241.1"/>
    <property type="molecule type" value="Genomic_DNA"/>
</dbReference>
<reference evidence="2" key="1">
    <citation type="journal article" date="2014" name="Front. Microbiol.">
        <title>High frequency of phylogenetically diverse reductive dehalogenase-homologous genes in deep subseafloor sedimentary metagenomes.</title>
        <authorList>
            <person name="Kawai M."/>
            <person name="Futagami T."/>
            <person name="Toyoda A."/>
            <person name="Takaki Y."/>
            <person name="Nishi S."/>
            <person name="Hori S."/>
            <person name="Arai W."/>
            <person name="Tsubouchi T."/>
            <person name="Morono Y."/>
            <person name="Uchiyama I."/>
            <person name="Ito T."/>
            <person name="Fujiyama A."/>
            <person name="Inagaki F."/>
            <person name="Takami H."/>
        </authorList>
    </citation>
    <scope>NUCLEOTIDE SEQUENCE</scope>
    <source>
        <strain evidence="2">Expedition CK06-06</strain>
    </source>
</reference>
<gene>
    <name evidence="2" type="ORF">S12H4_19838</name>
</gene>
<evidence type="ECO:0000313" key="2">
    <source>
        <dbReference type="EMBL" id="GAI86241.1"/>
    </source>
</evidence>
<protein>
    <submittedName>
        <fullName evidence="2">Uncharacterized protein</fullName>
    </submittedName>
</protein>
<accession>X1T4B8</accession>
<comment type="caution">
    <text evidence="2">The sequence shown here is derived from an EMBL/GenBank/DDBJ whole genome shotgun (WGS) entry which is preliminary data.</text>
</comment>
<feature type="compositionally biased region" description="Basic and acidic residues" evidence="1">
    <location>
        <begin position="1"/>
        <end position="15"/>
    </location>
</feature>
<name>X1T4B8_9ZZZZ</name>
<organism evidence="2">
    <name type="scientific">marine sediment metagenome</name>
    <dbReference type="NCBI Taxonomy" id="412755"/>
    <lineage>
        <taxon>unclassified sequences</taxon>
        <taxon>metagenomes</taxon>
        <taxon>ecological metagenomes</taxon>
    </lineage>
</organism>
<feature type="non-terminal residue" evidence="2">
    <location>
        <position position="1"/>
    </location>
</feature>
<proteinExistence type="predicted"/>